<name>A0A8B5W1K6_ENTAV</name>
<evidence type="ECO:0000313" key="2">
    <source>
        <dbReference type="Proteomes" id="UP000316316"/>
    </source>
</evidence>
<organism evidence="1 2">
    <name type="scientific">Enterococcus avium</name>
    <name type="common">Streptococcus avium</name>
    <dbReference type="NCBI Taxonomy" id="33945"/>
    <lineage>
        <taxon>Bacteria</taxon>
        <taxon>Bacillati</taxon>
        <taxon>Bacillota</taxon>
        <taxon>Bacilli</taxon>
        <taxon>Lactobacillales</taxon>
        <taxon>Enterococcaceae</taxon>
        <taxon>Enterococcus</taxon>
    </lineage>
</organism>
<comment type="caution">
    <text evidence="1">The sequence shown here is derived from an EMBL/GenBank/DDBJ whole genome shotgun (WGS) entry which is preliminary data.</text>
</comment>
<dbReference type="AlphaFoldDB" id="A0A8B5W1K6"/>
<accession>A0A8B5W1K6</accession>
<dbReference type="EMBL" id="PDXQ01000001">
    <property type="protein sequence ID" value="TRZ33314.1"/>
    <property type="molecule type" value="Genomic_DNA"/>
</dbReference>
<sequence length="265" mass="28206">MAKSKRMMETDEKTGVQRQFFPITHISAIIGLDKIISGQSKVLSVNGKIGAVVITKEDLGLGNAITELPYANEMEDGIITAEMYQKILNSGAGDYVLPIAGIDKLGGVKIGDLLTIDEKGKLSAIKQTDYNFSLEMKQKLDFLQNYSAGQNINIDEDGVISAVIESGEEYNLPTASAEEKGGIKIGDRLTIDENGKLSADPQFNYTAGANISISNTGVISATGGGEGGGVSQEYVDEKASEAYQSAKAYADSKIPSMTFEKVGEV</sequence>
<dbReference type="RefSeq" id="WP_144324642.1">
    <property type="nucleotide sequence ID" value="NZ_PDXQ01000001.1"/>
</dbReference>
<gene>
    <name evidence="1" type="ORF">AUF17_04170</name>
</gene>
<evidence type="ECO:0000313" key="1">
    <source>
        <dbReference type="EMBL" id="TRZ33314.1"/>
    </source>
</evidence>
<proteinExistence type="predicted"/>
<protein>
    <submittedName>
        <fullName evidence="1">Uncharacterized protein</fullName>
    </submittedName>
</protein>
<reference evidence="1 2" key="1">
    <citation type="submission" date="2017-10" db="EMBL/GenBank/DDBJ databases">
        <title>FDA dAtabase for Regulatory Grade micrObial Sequences (FDA-ARGOS): Supporting development and validation of Infectious Disease Dx tests.</title>
        <authorList>
            <person name="Campos J."/>
            <person name="Goldberg B."/>
            <person name="Tallon L.J."/>
            <person name="Sadzewicz L."/>
            <person name="Sengamalay N."/>
            <person name="Ott S."/>
            <person name="Godinez A."/>
            <person name="Nagaraj S."/>
            <person name="Vyas G."/>
            <person name="Aluvathingal J."/>
            <person name="Nadendla S."/>
            <person name="Geyer C."/>
            <person name="Nandy P."/>
            <person name="Hobson J."/>
            <person name="Sichtig H."/>
        </authorList>
    </citation>
    <scope>NUCLEOTIDE SEQUENCE [LARGE SCALE GENOMIC DNA]</scope>
    <source>
        <strain evidence="1 2">FDAARGOS_185</strain>
    </source>
</reference>
<dbReference type="Proteomes" id="UP000316316">
    <property type="component" value="Unassembled WGS sequence"/>
</dbReference>